<dbReference type="Proteomes" id="UP000011996">
    <property type="component" value="Unassembled WGS sequence"/>
</dbReference>
<name>M5SCP6_9BACT</name>
<protein>
    <submittedName>
        <fullName evidence="1">Uncharacterized protein</fullName>
    </submittedName>
</protein>
<proteinExistence type="predicted"/>
<dbReference type="AlphaFoldDB" id="M5SCP6"/>
<dbReference type="EMBL" id="ANOF01000125">
    <property type="protein sequence ID" value="EMI25442.1"/>
    <property type="molecule type" value="Genomic_DNA"/>
</dbReference>
<sequence>MLLVIGKEELTIECTGSSNIVILAAHSTVHFEIPWKSFCEA</sequence>
<gene>
    <name evidence="1" type="ORF">RESH_03942</name>
</gene>
<organism evidence="1 2">
    <name type="scientific">Rhodopirellula europaea SH398</name>
    <dbReference type="NCBI Taxonomy" id="1263868"/>
    <lineage>
        <taxon>Bacteria</taxon>
        <taxon>Pseudomonadati</taxon>
        <taxon>Planctomycetota</taxon>
        <taxon>Planctomycetia</taxon>
        <taxon>Pirellulales</taxon>
        <taxon>Pirellulaceae</taxon>
        <taxon>Rhodopirellula</taxon>
    </lineage>
</organism>
<evidence type="ECO:0000313" key="2">
    <source>
        <dbReference type="Proteomes" id="UP000011996"/>
    </source>
</evidence>
<accession>M5SCP6</accession>
<reference evidence="1 2" key="1">
    <citation type="journal article" date="2013" name="Mar. Genomics">
        <title>Expression of sulfatases in Rhodopirellula baltica and the diversity of sulfatases in the genus Rhodopirellula.</title>
        <authorList>
            <person name="Wegner C.E."/>
            <person name="Richter-Heitmann T."/>
            <person name="Klindworth A."/>
            <person name="Klockow C."/>
            <person name="Richter M."/>
            <person name="Achstetter T."/>
            <person name="Glockner F.O."/>
            <person name="Harder J."/>
        </authorList>
    </citation>
    <scope>NUCLEOTIDE SEQUENCE [LARGE SCALE GENOMIC DNA]</scope>
    <source>
        <strain evidence="1 2">SH398</strain>
    </source>
</reference>
<evidence type="ECO:0000313" key="1">
    <source>
        <dbReference type="EMBL" id="EMI25442.1"/>
    </source>
</evidence>
<comment type="caution">
    <text evidence="1">The sequence shown here is derived from an EMBL/GenBank/DDBJ whole genome shotgun (WGS) entry which is preliminary data.</text>
</comment>